<gene>
    <name evidence="1" type="ORF">MKW94_024055</name>
</gene>
<protein>
    <submittedName>
        <fullName evidence="1">Uncharacterized protein</fullName>
    </submittedName>
</protein>
<dbReference type="Proteomes" id="UP001177140">
    <property type="component" value="Unassembled WGS sequence"/>
</dbReference>
<organism evidence="1 2">
    <name type="scientific">Papaver nudicaule</name>
    <name type="common">Iceland poppy</name>
    <dbReference type="NCBI Taxonomy" id="74823"/>
    <lineage>
        <taxon>Eukaryota</taxon>
        <taxon>Viridiplantae</taxon>
        <taxon>Streptophyta</taxon>
        <taxon>Embryophyta</taxon>
        <taxon>Tracheophyta</taxon>
        <taxon>Spermatophyta</taxon>
        <taxon>Magnoliopsida</taxon>
        <taxon>Ranunculales</taxon>
        <taxon>Papaveraceae</taxon>
        <taxon>Papaveroideae</taxon>
        <taxon>Papaver</taxon>
    </lineage>
</organism>
<dbReference type="AlphaFoldDB" id="A0AA42B581"/>
<evidence type="ECO:0000313" key="2">
    <source>
        <dbReference type="Proteomes" id="UP001177140"/>
    </source>
</evidence>
<evidence type="ECO:0000313" key="1">
    <source>
        <dbReference type="EMBL" id="MCL7051870.1"/>
    </source>
</evidence>
<name>A0AA42B581_PAPNU</name>
<comment type="caution">
    <text evidence="1">The sequence shown here is derived from an EMBL/GenBank/DDBJ whole genome shotgun (WGS) entry which is preliminary data.</text>
</comment>
<sequence length="197" mass="23137">MSIEYVGEIYELVDAEEDVDTSIHDEADQCLGALFSGVVDMEKMLSYYLRIWDESEKEQRESKKRFEKCSRKKLLMFCDYLKIQNATSFGKFHFFFLPGRSYTIFFFEWVEHKAAKERHKKIQEEELKKIRKLEEPSYEDIQTAPGKALKIALRIGKPPKNLVKIASKILDKKLDAEDENVKRALTHVLENYEGNGR</sequence>
<keyword evidence="2" id="KW-1185">Reference proteome</keyword>
<accession>A0AA42B581</accession>
<proteinExistence type="predicted"/>
<reference evidence="1" key="1">
    <citation type="submission" date="2022-03" db="EMBL/GenBank/DDBJ databases">
        <title>A functionally conserved STORR gene fusion in Papaver species that diverged 16.8 million years ago.</title>
        <authorList>
            <person name="Catania T."/>
        </authorList>
    </citation>
    <scope>NUCLEOTIDE SEQUENCE</scope>
    <source>
        <strain evidence="1">S-191538</strain>
    </source>
</reference>
<dbReference type="EMBL" id="JAJJMA010343399">
    <property type="protein sequence ID" value="MCL7051870.1"/>
    <property type="molecule type" value="Genomic_DNA"/>
</dbReference>